<proteinExistence type="predicted"/>
<feature type="compositionally biased region" description="Polar residues" evidence="1">
    <location>
        <begin position="1"/>
        <end position="12"/>
    </location>
</feature>
<reference evidence="2" key="1">
    <citation type="submission" date="2013-04" db="EMBL/GenBank/DDBJ databases">
        <authorList>
            <person name="Qu J."/>
            <person name="Murali S.C."/>
            <person name="Bandaranaike D."/>
            <person name="Bellair M."/>
            <person name="Blankenburg K."/>
            <person name="Chao H."/>
            <person name="Dinh H."/>
            <person name="Doddapaneni H."/>
            <person name="Downs B."/>
            <person name="Dugan-Rocha S."/>
            <person name="Elkadiri S."/>
            <person name="Gnanaolivu R.D."/>
            <person name="Hernandez B."/>
            <person name="Javaid M."/>
            <person name="Jayaseelan J.C."/>
            <person name="Lee S."/>
            <person name="Li M."/>
            <person name="Ming W."/>
            <person name="Munidasa M."/>
            <person name="Muniz J."/>
            <person name="Nguyen L."/>
            <person name="Ongeri F."/>
            <person name="Osuji N."/>
            <person name="Pu L.-L."/>
            <person name="Puazo M."/>
            <person name="Qu C."/>
            <person name="Quiroz J."/>
            <person name="Raj R."/>
            <person name="Weissenberger G."/>
            <person name="Xin Y."/>
            <person name="Zou X."/>
            <person name="Han Y."/>
            <person name="Richards S."/>
            <person name="Worley K."/>
            <person name="Muzny D."/>
            <person name="Gibbs R."/>
        </authorList>
    </citation>
    <scope>NUCLEOTIDE SEQUENCE</scope>
    <source>
        <strain evidence="2">Sampled in the wild</strain>
    </source>
</reference>
<reference evidence="2" key="2">
    <citation type="submission" date="2017-10" db="EMBL/GenBank/DDBJ databases">
        <title>Ladona fulva Genome sequencing and assembly.</title>
        <authorList>
            <person name="Murali S."/>
            <person name="Richards S."/>
            <person name="Bandaranaike D."/>
            <person name="Bellair M."/>
            <person name="Blankenburg K."/>
            <person name="Chao H."/>
            <person name="Dinh H."/>
            <person name="Doddapaneni H."/>
            <person name="Dugan-Rocha S."/>
            <person name="Elkadiri S."/>
            <person name="Gnanaolivu R."/>
            <person name="Hernandez B."/>
            <person name="Skinner E."/>
            <person name="Javaid M."/>
            <person name="Lee S."/>
            <person name="Li M."/>
            <person name="Ming W."/>
            <person name="Munidasa M."/>
            <person name="Muniz J."/>
            <person name="Nguyen L."/>
            <person name="Hughes D."/>
            <person name="Osuji N."/>
            <person name="Pu L.-L."/>
            <person name="Puazo M."/>
            <person name="Qu C."/>
            <person name="Quiroz J."/>
            <person name="Raj R."/>
            <person name="Weissenberger G."/>
            <person name="Xin Y."/>
            <person name="Zou X."/>
            <person name="Han Y."/>
            <person name="Worley K."/>
            <person name="Muzny D."/>
            <person name="Gibbs R."/>
        </authorList>
    </citation>
    <scope>NUCLEOTIDE SEQUENCE</scope>
    <source>
        <strain evidence="2">Sampled in the wild</strain>
    </source>
</reference>
<dbReference type="Proteomes" id="UP000792457">
    <property type="component" value="Unassembled WGS sequence"/>
</dbReference>
<dbReference type="Pfam" id="PF24664">
    <property type="entry name" value="Monjiviricetes_fusion"/>
    <property type="match status" value="1"/>
</dbReference>
<evidence type="ECO:0000313" key="2">
    <source>
        <dbReference type="EMBL" id="KAG8225329.1"/>
    </source>
</evidence>
<organism evidence="2 3">
    <name type="scientific">Ladona fulva</name>
    <name type="common">Scarce chaser dragonfly</name>
    <name type="synonym">Libellula fulva</name>
    <dbReference type="NCBI Taxonomy" id="123851"/>
    <lineage>
        <taxon>Eukaryota</taxon>
        <taxon>Metazoa</taxon>
        <taxon>Ecdysozoa</taxon>
        <taxon>Arthropoda</taxon>
        <taxon>Hexapoda</taxon>
        <taxon>Insecta</taxon>
        <taxon>Pterygota</taxon>
        <taxon>Palaeoptera</taxon>
        <taxon>Odonata</taxon>
        <taxon>Epiprocta</taxon>
        <taxon>Anisoptera</taxon>
        <taxon>Libelluloidea</taxon>
        <taxon>Libellulidae</taxon>
        <taxon>Ladona</taxon>
    </lineage>
</organism>
<name>A0A8K0K0A7_LADFU</name>
<keyword evidence="3" id="KW-1185">Reference proteome</keyword>
<sequence length="172" mass="19282">MSVITDSPASPTSAEDSSASEMEDLDFDPDIRAAANAFEKQDNAEAVIIRGLNLLRDKVTPERWNKLLSSILSRVNGLIMNGKTISSLTVAGHVTDDGSCTPGTFTFQSKTWNKVVAIAKFDIRMYRYTATVYCDEDKIKLRKELECKFSQYTCLDSEEGQLFWDPIESDNY</sequence>
<dbReference type="AlphaFoldDB" id="A0A8K0K0A7"/>
<feature type="region of interest" description="Disordered" evidence="1">
    <location>
        <begin position="1"/>
        <end position="23"/>
    </location>
</feature>
<protein>
    <submittedName>
        <fullName evidence="2">Uncharacterized protein</fullName>
    </submittedName>
</protein>
<evidence type="ECO:0000256" key="1">
    <source>
        <dbReference type="SAM" id="MobiDB-lite"/>
    </source>
</evidence>
<accession>A0A8K0K0A7</accession>
<comment type="caution">
    <text evidence="2">The sequence shown here is derived from an EMBL/GenBank/DDBJ whole genome shotgun (WGS) entry which is preliminary data.</text>
</comment>
<gene>
    <name evidence="2" type="ORF">J437_LFUL005343</name>
</gene>
<dbReference type="EMBL" id="KZ308235">
    <property type="protein sequence ID" value="KAG8225329.1"/>
    <property type="molecule type" value="Genomic_DNA"/>
</dbReference>
<evidence type="ECO:0000313" key="3">
    <source>
        <dbReference type="Proteomes" id="UP000792457"/>
    </source>
</evidence>